<keyword evidence="3" id="KW-0548">Nucleotidyltransferase</keyword>
<keyword evidence="12" id="KW-1185">Reference proteome</keyword>
<evidence type="ECO:0000256" key="8">
    <source>
        <dbReference type="SAM" id="MobiDB-lite"/>
    </source>
</evidence>
<keyword evidence="6" id="KW-0378">Hydrolase</keyword>
<sequence length="1359" mass="151038">MHSNPQPTVNNAEQSKPGGDHKSEEPLVDGGGAQHKKLTASNDERNEMDEVMKNMRNDAAACDRSRSVIYVATVRPAMAGARYVRTEREGRDEKGASTRGVSVAAVGKAEGPAPQSKLASATEPEELTAVDGDPVIDVPAASRAVDCQKTLTTITGAPISVADTCGSALSSDASAKQLDDEEMRIAKARLARKQVRKQAKRERVNRVQAKRRREQQETAAEQRLKLKARQAERRRQAETAMRQLNKRRVQQPAIQRTRDGEVVCVSLVQRRRRDEATPAADVVDSVEYVEANDGLPTASVEIAGVRREIKLDSCARYTIAGTEWMQHGDRIECSNPVDYVEVFGEQVTVDACVVDGCTNEFLLGVDFMKARGAIMDFSKEEVRYREEERAVVIPFRTYDESGGARVAAVRVVKKTQLMANSVTRIEVAVPAEDGEQGIFLPTTKIGSVMLAATMTTARGGRAWVPVINGNSAPARLPNKKELGTWVPLEDDMTILAMGGGLSTPRVQRWLNDLGDGDTPLDNEDEVQIGAEDPKDRALMLKLLRVYRKVTTSAGDCPPATKLNIQHHIDTGDAAPVLLKRRRQAQVEDEVVDSNVTKMLGAGVIEEGDGAWGFPVVLVRKKDGEIRFCVDYRALNKLTKKDVYPLPRIDETLEALSGALLFTTLDLKAGYWQIMVAPEDRDKTAFVTKKGLYRFVRMPFALTNAPSTFQRMMNQVLRGLTWSTCLVYLDDIVVFTKGGIERHVMELASVLERLAAAGLTLKLRKCRFAMESMEYLGHELSRDGVRPVQRLLTAVQQFPRPSDAVGAKRFVHLAGYYRRFVAGFGSMMSPITKLLRKRVEWEWTTAQEEAFEMVKEALTNKPLLLYPNFALPFRVATDASTIGLGACLMQDHGKGWQPIAFASKVNSVAESKYSITELECLAVVWAIKLFRPYLYGRTFTILTDHAALKWLTTSNNLTGKLHRWALTLQEYEFDVQYRPGSTNVVADALSRAPAKMLAAVGRRRRTSKRVAEIGGETADVADGVISATRTPITRRETLKRTPDESREVQRYVVEPSEAAEAVMPKKSRAKKTSMAVTTVGTSSATWQPRPEVTTGNEHEPSPPALIHGPRSLRRNEDSRRQTTAVDGRKNEEAGQGQETHTLQLTDDDIRAVQTRSRLVQRMQEDGVYRGMPVTEEFDLIVIKTPKGTRVVLPPSLWPLVFKDCHDSIWAGHLRATHTYARVAQLYWWPNLQREVKMWIRGCQECGSRKARPRDVVPPLRSLRGGDVGDRWALDVAGPLPIRGDGQRYVIAAVEYVTRYAVAVTTEEHTAERVAEFLMKSVVLKFGVFRELLTDGAPELTGKAIEQLVLMLQAEQINPVP</sequence>
<dbReference type="InterPro" id="IPR043502">
    <property type="entry name" value="DNA/RNA_pol_sf"/>
</dbReference>
<dbReference type="PANTHER" id="PTHR37984">
    <property type="entry name" value="PROTEIN CBG26694"/>
    <property type="match status" value="1"/>
</dbReference>
<keyword evidence="5" id="KW-0255">Endonuclease</keyword>
<dbReference type="Pfam" id="PF17917">
    <property type="entry name" value="RT_RNaseH"/>
    <property type="match status" value="1"/>
</dbReference>
<protein>
    <recommendedName>
        <fullName evidence="13">Reverse transcriptase</fullName>
    </recommendedName>
</protein>
<evidence type="ECO:0000256" key="2">
    <source>
        <dbReference type="ARBA" id="ARBA00022679"/>
    </source>
</evidence>
<feature type="region of interest" description="Disordered" evidence="8">
    <location>
        <begin position="1"/>
        <end position="59"/>
    </location>
</feature>
<dbReference type="GO" id="GO:0006508">
    <property type="term" value="P:proteolysis"/>
    <property type="evidence" value="ECO:0007669"/>
    <property type="project" value="UniProtKB-KW"/>
</dbReference>
<feature type="region of interest" description="Disordered" evidence="8">
    <location>
        <begin position="85"/>
        <end position="125"/>
    </location>
</feature>
<dbReference type="InterPro" id="IPR036397">
    <property type="entry name" value="RNaseH_sf"/>
</dbReference>
<gene>
    <name evidence="11" type="ORF">PR003_g17714</name>
</gene>
<dbReference type="InterPro" id="IPR041588">
    <property type="entry name" value="Integrase_H2C2"/>
</dbReference>
<dbReference type="Proteomes" id="UP000434957">
    <property type="component" value="Unassembled WGS sequence"/>
</dbReference>
<evidence type="ECO:0000313" key="12">
    <source>
        <dbReference type="Proteomes" id="UP000434957"/>
    </source>
</evidence>
<dbReference type="GO" id="GO:0004519">
    <property type="term" value="F:endonuclease activity"/>
    <property type="evidence" value="ECO:0007669"/>
    <property type="project" value="UniProtKB-KW"/>
</dbReference>
<dbReference type="FunFam" id="3.10.10.10:FF:000007">
    <property type="entry name" value="Retrovirus-related Pol polyprotein from transposon 17.6-like Protein"/>
    <property type="match status" value="1"/>
</dbReference>
<evidence type="ECO:0000256" key="3">
    <source>
        <dbReference type="ARBA" id="ARBA00022695"/>
    </source>
</evidence>
<organism evidence="11 12">
    <name type="scientific">Phytophthora rubi</name>
    <dbReference type="NCBI Taxonomy" id="129364"/>
    <lineage>
        <taxon>Eukaryota</taxon>
        <taxon>Sar</taxon>
        <taxon>Stramenopiles</taxon>
        <taxon>Oomycota</taxon>
        <taxon>Peronosporomycetes</taxon>
        <taxon>Peronosporales</taxon>
        <taxon>Peronosporaceae</taxon>
        <taxon>Phytophthora</taxon>
    </lineage>
</organism>
<dbReference type="GO" id="GO:0003964">
    <property type="term" value="F:RNA-directed DNA polymerase activity"/>
    <property type="evidence" value="ECO:0007669"/>
    <property type="project" value="UniProtKB-KW"/>
</dbReference>
<dbReference type="Pfam" id="PF00078">
    <property type="entry name" value="RVT_1"/>
    <property type="match status" value="1"/>
</dbReference>
<dbReference type="SUPFAM" id="SSF53098">
    <property type="entry name" value="Ribonuclease H-like"/>
    <property type="match status" value="1"/>
</dbReference>
<keyword evidence="4" id="KW-0540">Nuclease</keyword>
<reference evidence="11 12" key="1">
    <citation type="submission" date="2018-08" db="EMBL/GenBank/DDBJ databases">
        <title>Genomic investigation of the strawberry pathogen Phytophthora fragariae indicates pathogenicity is determined by transcriptional variation in three key races.</title>
        <authorList>
            <person name="Adams T.M."/>
            <person name="Armitage A.D."/>
            <person name="Sobczyk M.K."/>
            <person name="Bates H.J."/>
            <person name="Dunwell J.M."/>
            <person name="Nellist C.F."/>
            <person name="Harrison R.J."/>
        </authorList>
    </citation>
    <scope>NUCLEOTIDE SEQUENCE [LARGE SCALE GENOMIC DNA]</scope>
    <source>
        <strain evidence="11 12">SCRP333</strain>
    </source>
</reference>
<evidence type="ECO:0000259" key="10">
    <source>
        <dbReference type="PROSITE" id="PS50994"/>
    </source>
</evidence>
<dbReference type="EMBL" id="QXFT01001372">
    <property type="protein sequence ID" value="KAE9320430.1"/>
    <property type="molecule type" value="Genomic_DNA"/>
</dbReference>
<dbReference type="FunFam" id="3.30.70.270:FF:000020">
    <property type="entry name" value="Transposon Tf2-6 polyprotein-like Protein"/>
    <property type="match status" value="1"/>
</dbReference>
<proteinExistence type="predicted"/>
<dbReference type="FunFam" id="1.10.340.70:FF:000001">
    <property type="entry name" value="Retrovirus-related Pol polyprotein from transposon gypsy-like Protein"/>
    <property type="match status" value="1"/>
</dbReference>
<evidence type="ECO:0000256" key="5">
    <source>
        <dbReference type="ARBA" id="ARBA00022759"/>
    </source>
</evidence>
<dbReference type="GO" id="GO:0003676">
    <property type="term" value="F:nucleic acid binding"/>
    <property type="evidence" value="ECO:0007669"/>
    <property type="project" value="InterPro"/>
</dbReference>
<dbReference type="PROSITE" id="PS50994">
    <property type="entry name" value="INTEGRASE"/>
    <property type="match status" value="1"/>
</dbReference>
<feature type="compositionally biased region" description="Basic and acidic residues" evidence="8">
    <location>
        <begin position="1112"/>
        <end position="1131"/>
    </location>
</feature>
<dbReference type="InterPro" id="IPR001584">
    <property type="entry name" value="Integrase_cat-core"/>
</dbReference>
<dbReference type="CDD" id="cd01647">
    <property type="entry name" value="RT_LTR"/>
    <property type="match status" value="1"/>
</dbReference>
<feature type="domain" description="Reverse transcriptase" evidence="9">
    <location>
        <begin position="599"/>
        <end position="779"/>
    </location>
</feature>
<feature type="compositionally biased region" description="Polar residues" evidence="8">
    <location>
        <begin position="1"/>
        <end position="14"/>
    </location>
</feature>
<dbReference type="InterPro" id="IPR041373">
    <property type="entry name" value="RT_RNaseH"/>
</dbReference>
<dbReference type="Gene3D" id="3.10.10.10">
    <property type="entry name" value="HIV Type 1 Reverse Transcriptase, subunit A, domain 1"/>
    <property type="match status" value="1"/>
</dbReference>
<dbReference type="PROSITE" id="PS50878">
    <property type="entry name" value="RT_POL"/>
    <property type="match status" value="1"/>
</dbReference>
<keyword evidence="2" id="KW-0808">Transferase</keyword>
<dbReference type="Gene3D" id="1.10.340.70">
    <property type="match status" value="1"/>
</dbReference>
<feature type="compositionally biased region" description="Polar residues" evidence="8">
    <location>
        <begin position="1073"/>
        <end position="1085"/>
    </location>
</feature>
<dbReference type="CDD" id="cd09274">
    <property type="entry name" value="RNase_HI_RT_Ty3"/>
    <property type="match status" value="1"/>
</dbReference>
<keyword evidence="1" id="KW-0645">Protease</keyword>
<dbReference type="GO" id="GO:0015074">
    <property type="term" value="P:DNA integration"/>
    <property type="evidence" value="ECO:0007669"/>
    <property type="project" value="InterPro"/>
</dbReference>
<dbReference type="Gene3D" id="3.30.70.270">
    <property type="match status" value="2"/>
</dbReference>
<dbReference type="InterPro" id="IPR050951">
    <property type="entry name" value="Retrovirus_Pol_polyprotein"/>
</dbReference>
<dbReference type="PANTHER" id="PTHR37984:SF5">
    <property type="entry name" value="PROTEIN NYNRIN-LIKE"/>
    <property type="match status" value="1"/>
</dbReference>
<feature type="compositionally biased region" description="Basic and acidic residues" evidence="8">
    <location>
        <begin position="42"/>
        <end position="59"/>
    </location>
</feature>
<comment type="caution">
    <text evidence="11">The sequence shown here is derived from an EMBL/GenBank/DDBJ whole genome shotgun (WGS) entry which is preliminary data.</text>
</comment>
<name>A0A6A4EDZ3_9STRA</name>
<evidence type="ECO:0000256" key="1">
    <source>
        <dbReference type="ARBA" id="ARBA00022670"/>
    </source>
</evidence>
<keyword evidence="7" id="KW-0695">RNA-directed DNA polymerase</keyword>
<evidence type="ECO:0000313" key="11">
    <source>
        <dbReference type="EMBL" id="KAE9320430.1"/>
    </source>
</evidence>
<dbReference type="InterPro" id="IPR043128">
    <property type="entry name" value="Rev_trsase/Diguanyl_cyclase"/>
</dbReference>
<feature type="compositionally biased region" description="Basic and acidic residues" evidence="8">
    <location>
        <begin position="85"/>
        <end position="96"/>
    </location>
</feature>
<evidence type="ECO:0008006" key="13">
    <source>
        <dbReference type="Google" id="ProtNLM"/>
    </source>
</evidence>
<evidence type="ECO:0000256" key="7">
    <source>
        <dbReference type="ARBA" id="ARBA00022918"/>
    </source>
</evidence>
<dbReference type="SUPFAM" id="SSF56672">
    <property type="entry name" value="DNA/RNA polymerases"/>
    <property type="match status" value="1"/>
</dbReference>
<evidence type="ECO:0000256" key="6">
    <source>
        <dbReference type="ARBA" id="ARBA00022801"/>
    </source>
</evidence>
<feature type="region of interest" description="Disordered" evidence="8">
    <location>
        <begin position="193"/>
        <end position="222"/>
    </location>
</feature>
<dbReference type="Gene3D" id="3.30.420.10">
    <property type="entry name" value="Ribonuclease H-like superfamily/Ribonuclease H"/>
    <property type="match status" value="1"/>
</dbReference>
<feature type="domain" description="Integrase catalytic" evidence="10">
    <location>
        <begin position="1252"/>
        <end position="1359"/>
    </location>
</feature>
<evidence type="ECO:0000259" key="9">
    <source>
        <dbReference type="PROSITE" id="PS50878"/>
    </source>
</evidence>
<dbReference type="Pfam" id="PF17921">
    <property type="entry name" value="Integrase_H2C2"/>
    <property type="match status" value="1"/>
</dbReference>
<evidence type="ECO:0000256" key="4">
    <source>
        <dbReference type="ARBA" id="ARBA00022722"/>
    </source>
</evidence>
<dbReference type="InterPro" id="IPR000477">
    <property type="entry name" value="RT_dom"/>
</dbReference>
<feature type="region of interest" description="Disordered" evidence="8">
    <location>
        <begin position="1056"/>
        <end position="1145"/>
    </location>
</feature>
<dbReference type="InterPro" id="IPR012337">
    <property type="entry name" value="RNaseH-like_sf"/>
</dbReference>
<dbReference type="GO" id="GO:0008233">
    <property type="term" value="F:peptidase activity"/>
    <property type="evidence" value="ECO:0007669"/>
    <property type="project" value="UniProtKB-KW"/>
</dbReference>
<accession>A0A6A4EDZ3</accession>